<evidence type="ECO:0000313" key="1">
    <source>
        <dbReference type="EMBL" id="JAH27925.1"/>
    </source>
</evidence>
<organism evidence="1">
    <name type="scientific">Anguilla anguilla</name>
    <name type="common">European freshwater eel</name>
    <name type="synonym">Muraena anguilla</name>
    <dbReference type="NCBI Taxonomy" id="7936"/>
    <lineage>
        <taxon>Eukaryota</taxon>
        <taxon>Metazoa</taxon>
        <taxon>Chordata</taxon>
        <taxon>Craniata</taxon>
        <taxon>Vertebrata</taxon>
        <taxon>Euteleostomi</taxon>
        <taxon>Actinopterygii</taxon>
        <taxon>Neopterygii</taxon>
        <taxon>Teleostei</taxon>
        <taxon>Anguilliformes</taxon>
        <taxon>Anguillidae</taxon>
        <taxon>Anguilla</taxon>
    </lineage>
</organism>
<name>A0A0E9RHJ0_ANGAN</name>
<reference evidence="1" key="2">
    <citation type="journal article" date="2015" name="Fish Shellfish Immunol.">
        <title>Early steps in the European eel (Anguilla anguilla)-Vibrio vulnificus interaction in the gills: Role of the RtxA13 toxin.</title>
        <authorList>
            <person name="Callol A."/>
            <person name="Pajuelo D."/>
            <person name="Ebbesson L."/>
            <person name="Teles M."/>
            <person name="MacKenzie S."/>
            <person name="Amaro C."/>
        </authorList>
    </citation>
    <scope>NUCLEOTIDE SEQUENCE</scope>
</reference>
<protein>
    <submittedName>
        <fullName evidence="1">Uncharacterized protein</fullName>
    </submittedName>
</protein>
<dbReference type="EMBL" id="GBXM01080652">
    <property type="protein sequence ID" value="JAH27925.1"/>
    <property type="molecule type" value="Transcribed_RNA"/>
</dbReference>
<reference evidence="1" key="1">
    <citation type="submission" date="2014-11" db="EMBL/GenBank/DDBJ databases">
        <authorList>
            <person name="Amaro Gonzalez C."/>
        </authorList>
    </citation>
    <scope>NUCLEOTIDE SEQUENCE</scope>
</reference>
<proteinExistence type="predicted"/>
<accession>A0A0E9RHJ0</accession>
<sequence>MESDRPRRGCDLTEA</sequence>